<evidence type="ECO:0000256" key="1">
    <source>
        <dbReference type="SAM" id="MobiDB-lite"/>
    </source>
</evidence>
<name>A0A369UNY5_9GAMM</name>
<keyword evidence="2" id="KW-0732">Signal</keyword>
<proteinExistence type="predicted"/>
<comment type="caution">
    <text evidence="3">The sequence shown here is derived from an EMBL/GenBank/DDBJ whole genome shotgun (WGS) entry which is preliminary data.</text>
</comment>
<protein>
    <recommendedName>
        <fullName evidence="5">Right handed beta helix domain-containing protein</fullName>
    </recommendedName>
</protein>
<evidence type="ECO:0008006" key="5">
    <source>
        <dbReference type="Google" id="ProtNLM"/>
    </source>
</evidence>
<evidence type="ECO:0000313" key="4">
    <source>
        <dbReference type="Proteomes" id="UP000253782"/>
    </source>
</evidence>
<gene>
    <name evidence="3" type="ORF">DVJ77_05830</name>
</gene>
<dbReference type="EMBL" id="QQAH01000005">
    <property type="protein sequence ID" value="RDD82464.1"/>
    <property type="molecule type" value="Genomic_DNA"/>
</dbReference>
<dbReference type="RefSeq" id="WP_114844527.1">
    <property type="nucleotide sequence ID" value="NZ_JBHSPE010000001.1"/>
</dbReference>
<feature type="chain" id="PRO_5016713402" description="Right handed beta helix domain-containing protein" evidence="2">
    <location>
        <begin position="25"/>
        <end position="301"/>
    </location>
</feature>
<reference evidence="3 4" key="1">
    <citation type="submission" date="2018-07" db="EMBL/GenBank/DDBJ databases">
        <title>Dyella tabacisoli L4-6T, whole genome shotgun sequence.</title>
        <authorList>
            <person name="Zhou X.-K."/>
            <person name="Li W.-J."/>
            <person name="Duan Y.-Q."/>
        </authorList>
    </citation>
    <scope>NUCLEOTIDE SEQUENCE [LARGE SCALE GENOMIC DNA]</scope>
    <source>
        <strain evidence="3 4">L4-6</strain>
    </source>
</reference>
<dbReference type="SMART" id="SM00710">
    <property type="entry name" value="PbH1"/>
    <property type="match status" value="5"/>
</dbReference>
<evidence type="ECO:0000256" key="2">
    <source>
        <dbReference type="SAM" id="SignalP"/>
    </source>
</evidence>
<dbReference type="InterPro" id="IPR006626">
    <property type="entry name" value="PbH1"/>
</dbReference>
<dbReference type="InterPro" id="IPR012334">
    <property type="entry name" value="Pectin_lyas_fold"/>
</dbReference>
<accession>A0A369UNY5</accession>
<feature type="signal peptide" evidence="2">
    <location>
        <begin position="1"/>
        <end position="24"/>
    </location>
</feature>
<feature type="region of interest" description="Disordered" evidence="1">
    <location>
        <begin position="281"/>
        <end position="301"/>
    </location>
</feature>
<sequence length="301" mass="29640">MKRFIKLFLTTSVLTFAFITTAHAQAARTWTSGVGDDANPCSRTAPCKTFAGAISKTAVGGEISVLDPGGFGAVTITKGLMISGGGELASILVSGTNAITVNAGPTETVILRNLELNGNGSGLKAISFIGGGTLIVDHCTIQGFTATGAGNGIAIDVASTTPGKVIVRDSTIVGGSGGVVIESGASASTIVTLNNVVIQGVANALDAKTGILEATNSTVQGSSGFGALAEGGTVDLESSFFSANGTAVQAQTGSSLRISNVDMFNNTVGIGSGGGTVNSAGNNRKIGNTTPGAPNGTIAVQ</sequence>
<dbReference type="OrthoDB" id="5498325at2"/>
<evidence type="ECO:0000313" key="3">
    <source>
        <dbReference type="EMBL" id="RDD82464.1"/>
    </source>
</evidence>
<keyword evidence="4" id="KW-1185">Reference proteome</keyword>
<dbReference type="AlphaFoldDB" id="A0A369UNY5"/>
<dbReference type="InterPro" id="IPR011050">
    <property type="entry name" value="Pectin_lyase_fold/virulence"/>
</dbReference>
<dbReference type="Gene3D" id="2.160.20.10">
    <property type="entry name" value="Single-stranded right-handed beta-helix, Pectin lyase-like"/>
    <property type="match status" value="1"/>
</dbReference>
<dbReference type="Proteomes" id="UP000253782">
    <property type="component" value="Unassembled WGS sequence"/>
</dbReference>
<organism evidence="3 4">
    <name type="scientific">Dyella tabacisoli</name>
    <dbReference type="NCBI Taxonomy" id="2282381"/>
    <lineage>
        <taxon>Bacteria</taxon>
        <taxon>Pseudomonadati</taxon>
        <taxon>Pseudomonadota</taxon>
        <taxon>Gammaproteobacteria</taxon>
        <taxon>Lysobacterales</taxon>
        <taxon>Rhodanobacteraceae</taxon>
        <taxon>Dyella</taxon>
    </lineage>
</organism>
<dbReference type="SUPFAM" id="SSF51126">
    <property type="entry name" value="Pectin lyase-like"/>
    <property type="match status" value="1"/>
</dbReference>